<feature type="region of interest" description="Disordered" evidence="1">
    <location>
        <begin position="1"/>
        <end position="50"/>
    </location>
</feature>
<organism evidence="2 3">
    <name type="scientific">Ridgeia piscesae</name>
    <name type="common">Tubeworm</name>
    <dbReference type="NCBI Taxonomy" id="27915"/>
    <lineage>
        <taxon>Eukaryota</taxon>
        <taxon>Metazoa</taxon>
        <taxon>Spiralia</taxon>
        <taxon>Lophotrochozoa</taxon>
        <taxon>Annelida</taxon>
        <taxon>Polychaeta</taxon>
        <taxon>Sedentaria</taxon>
        <taxon>Canalipalpata</taxon>
        <taxon>Sabellida</taxon>
        <taxon>Siboglinidae</taxon>
        <taxon>Ridgeia</taxon>
    </lineage>
</organism>
<evidence type="ECO:0000313" key="2">
    <source>
        <dbReference type="EMBL" id="KAK2177690.1"/>
    </source>
</evidence>
<gene>
    <name evidence="2" type="ORF">NP493_585g01030</name>
</gene>
<feature type="compositionally biased region" description="Basic and acidic residues" evidence="1">
    <location>
        <begin position="24"/>
        <end position="33"/>
    </location>
</feature>
<dbReference type="AlphaFoldDB" id="A0AAD9KVL1"/>
<proteinExistence type="predicted"/>
<evidence type="ECO:0000256" key="1">
    <source>
        <dbReference type="SAM" id="MobiDB-lite"/>
    </source>
</evidence>
<sequence length="201" mass="23451">MVQVRKEKKSAVNNSRIRRTKAQTQEEHTKANRETCPAGPPDTQPAEVDLPTKCDKPTKEEIGRVIKQLKNNKAERPDDITAEALETDTDFLVELLYRLFTKIWAKEEVSSDWREGYLIKLPKKGDISNCYRLDYKDMHNTEKKWNPVDTVDLKTWTLPTIWHYICWWLSHSYQQMQTTSEVAVISSRLGLNVHKGKIHVE</sequence>
<dbReference type="Proteomes" id="UP001209878">
    <property type="component" value="Unassembled WGS sequence"/>
</dbReference>
<evidence type="ECO:0000313" key="3">
    <source>
        <dbReference type="Proteomes" id="UP001209878"/>
    </source>
</evidence>
<keyword evidence="3" id="KW-1185">Reference proteome</keyword>
<accession>A0AAD9KVL1</accession>
<name>A0AAD9KVL1_RIDPI</name>
<comment type="caution">
    <text evidence="2">The sequence shown here is derived from an EMBL/GenBank/DDBJ whole genome shotgun (WGS) entry which is preliminary data.</text>
</comment>
<dbReference type="EMBL" id="JAODUO010000584">
    <property type="protein sequence ID" value="KAK2177690.1"/>
    <property type="molecule type" value="Genomic_DNA"/>
</dbReference>
<protein>
    <submittedName>
        <fullName evidence="2">Uncharacterized protein</fullName>
    </submittedName>
</protein>
<reference evidence="2" key="1">
    <citation type="journal article" date="2023" name="Mol. Biol. Evol.">
        <title>Third-Generation Sequencing Reveals the Adaptive Role of the Epigenome in Three Deep-Sea Polychaetes.</title>
        <authorList>
            <person name="Perez M."/>
            <person name="Aroh O."/>
            <person name="Sun Y."/>
            <person name="Lan Y."/>
            <person name="Juniper S.K."/>
            <person name="Young C.R."/>
            <person name="Angers B."/>
            <person name="Qian P.Y."/>
        </authorList>
    </citation>
    <scope>NUCLEOTIDE SEQUENCE</scope>
    <source>
        <strain evidence="2">R07B-5</strain>
    </source>
</reference>